<comment type="caution">
    <text evidence="2">The sequence shown here is derived from an EMBL/GenBank/DDBJ whole genome shotgun (WGS) entry which is preliminary data.</text>
</comment>
<dbReference type="RefSeq" id="WP_146586206.1">
    <property type="nucleotide sequence ID" value="NZ_SJPO01000004.1"/>
</dbReference>
<dbReference type="EMBL" id="SJPO01000004">
    <property type="protein sequence ID" value="TWT77237.1"/>
    <property type="molecule type" value="Genomic_DNA"/>
</dbReference>
<name>A0A5C5YR69_9BACT</name>
<reference evidence="2 3" key="1">
    <citation type="submission" date="2019-02" db="EMBL/GenBank/DDBJ databases">
        <title>Deep-cultivation of Planctomycetes and their phenomic and genomic characterization uncovers novel biology.</title>
        <authorList>
            <person name="Wiegand S."/>
            <person name="Jogler M."/>
            <person name="Boedeker C."/>
            <person name="Pinto D."/>
            <person name="Vollmers J."/>
            <person name="Rivas-Marin E."/>
            <person name="Kohn T."/>
            <person name="Peeters S.H."/>
            <person name="Heuer A."/>
            <person name="Rast P."/>
            <person name="Oberbeckmann S."/>
            <person name="Bunk B."/>
            <person name="Jeske O."/>
            <person name="Meyerdierks A."/>
            <person name="Storesund J.E."/>
            <person name="Kallscheuer N."/>
            <person name="Luecker S."/>
            <person name="Lage O.M."/>
            <person name="Pohl T."/>
            <person name="Merkel B.J."/>
            <person name="Hornburger P."/>
            <person name="Mueller R.-W."/>
            <person name="Bruemmer F."/>
            <person name="Labrenz M."/>
            <person name="Spormann A.M."/>
            <person name="Op Den Camp H."/>
            <person name="Overmann J."/>
            <person name="Amann R."/>
            <person name="Jetten M.S.M."/>
            <person name="Mascher T."/>
            <person name="Medema M.H."/>
            <person name="Devos D.P."/>
            <person name="Kaster A.-K."/>
            <person name="Ovreas L."/>
            <person name="Rohde M."/>
            <person name="Galperin M.Y."/>
            <person name="Jogler C."/>
        </authorList>
    </citation>
    <scope>NUCLEOTIDE SEQUENCE [LARGE SCALE GENOMIC DNA]</scope>
    <source>
        <strain evidence="2 3">Pla123a</strain>
    </source>
</reference>
<keyword evidence="1" id="KW-0732">Signal</keyword>
<protein>
    <recommendedName>
        <fullName evidence="4">PEP-CTERM protein-sorting domain-containing protein</fullName>
    </recommendedName>
</protein>
<dbReference type="OrthoDB" id="275588at2"/>
<keyword evidence="3" id="KW-1185">Reference proteome</keyword>
<evidence type="ECO:0000256" key="1">
    <source>
        <dbReference type="SAM" id="SignalP"/>
    </source>
</evidence>
<accession>A0A5C5YR69</accession>
<feature type="chain" id="PRO_5023027330" description="PEP-CTERM protein-sorting domain-containing protein" evidence="1">
    <location>
        <begin position="28"/>
        <end position="274"/>
    </location>
</feature>
<sequence length="274" mass="28338" precursor="true">MRRFHLQHAVACVLAAAVAAGSSTAYGHGGGGDIALFATDGQADLGFAILDDDDDLQVVFDPDENVFLSVLLPQAPNPVVPWDFGSPEPGLDANEGSLPPSAEIVMNLIELQYWNGAGPMSFSSLTGVSGGVAPQPLQSFPDGGFHSHPLFGVEGAGAAPPAGVYVGKLTVSVEGLSDSDPYYMVSLISDSVTAITDEDHRIEAAEAIGALVRNYAADPLASPTPVYEGVDFTYYAEAVMHVRGMASVPEPASGVLVALCLAFGAAARVQRSSF</sequence>
<gene>
    <name evidence="2" type="ORF">Pla123a_18920</name>
</gene>
<proteinExistence type="predicted"/>
<evidence type="ECO:0000313" key="3">
    <source>
        <dbReference type="Proteomes" id="UP000318478"/>
    </source>
</evidence>
<organism evidence="2 3">
    <name type="scientific">Posidoniimonas polymericola</name>
    <dbReference type="NCBI Taxonomy" id="2528002"/>
    <lineage>
        <taxon>Bacteria</taxon>
        <taxon>Pseudomonadati</taxon>
        <taxon>Planctomycetota</taxon>
        <taxon>Planctomycetia</taxon>
        <taxon>Pirellulales</taxon>
        <taxon>Lacipirellulaceae</taxon>
        <taxon>Posidoniimonas</taxon>
    </lineage>
</organism>
<dbReference type="Proteomes" id="UP000318478">
    <property type="component" value="Unassembled WGS sequence"/>
</dbReference>
<dbReference type="AlphaFoldDB" id="A0A5C5YR69"/>
<evidence type="ECO:0000313" key="2">
    <source>
        <dbReference type="EMBL" id="TWT77237.1"/>
    </source>
</evidence>
<feature type="signal peptide" evidence="1">
    <location>
        <begin position="1"/>
        <end position="27"/>
    </location>
</feature>
<evidence type="ECO:0008006" key="4">
    <source>
        <dbReference type="Google" id="ProtNLM"/>
    </source>
</evidence>